<evidence type="ECO:0000313" key="2">
    <source>
        <dbReference type="Proteomes" id="UP000705379"/>
    </source>
</evidence>
<evidence type="ECO:0008006" key="3">
    <source>
        <dbReference type="Google" id="ProtNLM"/>
    </source>
</evidence>
<dbReference type="GO" id="GO:0000271">
    <property type="term" value="P:polysaccharide biosynthetic process"/>
    <property type="evidence" value="ECO:0007669"/>
    <property type="project" value="InterPro"/>
</dbReference>
<dbReference type="AlphaFoldDB" id="A0A944GUU9"/>
<protein>
    <recommendedName>
        <fullName evidence="3">Capsule polysaccharide biosynthesis protein</fullName>
    </recommendedName>
</protein>
<dbReference type="Proteomes" id="UP000705379">
    <property type="component" value="Unassembled WGS sequence"/>
</dbReference>
<dbReference type="InterPro" id="IPR027417">
    <property type="entry name" value="P-loop_NTPase"/>
</dbReference>
<dbReference type="Pfam" id="PF05159">
    <property type="entry name" value="Capsule_synth"/>
    <property type="match status" value="1"/>
</dbReference>
<dbReference type="InterPro" id="IPR007833">
    <property type="entry name" value="Capsule_polysaccharide_synth"/>
</dbReference>
<dbReference type="Gene3D" id="3.40.50.300">
    <property type="entry name" value="P-loop containing nucleotide triphosphate hydrolases"/>
    <property type="match status" value="1"/>
</dbReference>
<sequence>MVPLMKKHIVCCGLPVKGGVQLFDRLKISFGEQVKAPDGYGSATNTRSNKHVLTCCPQDIFMIDKIIDHCRREEKAPKIVVFVCDPRLALVERIDALPHQPAFRYDYGAETLEGGLVSYTDPGVIPYLQAAAAARARADLDILVVRYEDYLEDPIREMIRIETFTTLKLSPEFLEAADPAKHEKPENVCRSDAAPVFSPVMRLLRSCCASTVNKFSSAIKALRKSKSRWSPTDARILCHAFRIAPKLSKYMHIFEYEKSEDWLVEVRAIAPRSALQAKGTIVAFYTKDTLYKNEAKRLEKSAKSLDLPIELIEVSDQGSWLANVRIKPNILKEARKKLSGPLLYVDVDAVFHSNPWPVINSYDQDVAYTIMRDGKARSGTLLLNDTLGTLKFLDEWQGCLDRDPEAWDQFPLTDLFQKNRKESSPEYTIALFTIPLCYVFDRDPQLLANPSPQPIVEHLQASREQSDKANAAGGQMRLGRRRSRLMEIEAGLIKVDGKAPPKSGVSTPQPVQNPAAVGQKVLENSRRKFKEMEGIRTEIRRWTHPLNKKKILVVRPRLDCSFKKGSVPEVETQPTQPIRILYDRFLDTLEATHAGNGYDVTSWRRPLWQFGLEEMQAAARDYDALLFPHKLRKNFDIGKNALFYKATPFGEFFTVDPKGWGASLSFLPVTPEPHQDAPAFFQKLRKRVAENHSIMTQPNQDVELPCSNYLLFTCQIPHDETLLYHSDVSVAEALAAVIDYADWRGRKLLVKGHPQNPRVMAEFKQMVEASANATWIEDMSIHTCLAGASCVFMVNSGVGFEAMLHKKQVISFGHAEYSNVVCQAGPSRESILSFEDQEPESEVYMNFFYSFFANTIEIDSDKSYCDITNKYM</sequence>
<reference evidence="1" key="2">
    <citation type="journal article" date="2021" name="Microorganisms">
        <title>Bacterial Dimethylsulfoniopropionate Biosynthesis in the East China Sea.</title>
        <authorList>
            <person name="Liu J."/>
            <person name="Zhang Y."/>
            <person name="Liu J."/>
            <person name="Zhong H."/>
            <person name="Williams B.T."/>
            <person name="Zheng Y."/>
            <person name="Curson A.R.J."/>
            <person name="Sun C."/>
            <person name="Sun H."/>
            <person name="Song D."/>
            <person name="Wagner Mackenzie B."/>
            <person name="Bermejo Martinez A."/>
            <person name="Todd J.D."/>
            <person name="Zhang X.H."/>
        </authorList>
    </citation>
    <scope>NUCLEOTIDE SEQUENCE</scope>
    <source>
        <strain evidence="1">AESS21</strain>
    </source>
</reference>
<evidence type="ECO:0000313" key="1">
    <source>
        <dbReference type="EMBL" id="MBS8262809.1"/>
    </source>
</evidence>
<name>A0A944GUU9_9HYPH</name>
<comment type="caution">
    <text evidence="1">The sequence shown here is derived from an EMBL/GenBank/DDBJ whole genome shotgun (WGS) entry which is preliminary data.</text>
</comment>
<reference evidence="1" key="1">
    <citation type="submission" date="2018-08" db="EMBL/GenBank/DDBJ databases">
        <authorList>
            <person name="Jin W."/>
            <person name="Wang H."/>
            <person name="Yang Y."/>
            <person name="Li M."/>
            <person name="Liu J."/>
        </authorList>
    </citation>
    <scope>NUCLEOTIDE SEQUENCE</scope>
    <source>
        <strain evidence="1">AESS21</strain>
    </source>
</reference>
<dbReference type="EMBL" id="QTKU01000012">
    <property type="protein sequence ID" value="MBS8262809.1"/>
    <property type="molecule type" value="Genomic_DNA"/>
</dbReference>
<accession>A0A944GUU9</accession>
<gene>
    <name evidence="1" type="ORF">DYI23_21545</name>
</gene>
<organism evidence="1 2">
    <name type="scientific">Roseibium polysiphoniae</name>
    <dbReference type="NCBI Taxonomy" id="2571221"/>
    <lineage>
        <taxon>Bacteria</taxon>
        <taxon>Pseudomonadati</taxon>
        <taxon>Pseudomonadota</taxon>
        <taxon>Alphaproteobacteria</taxon>
        <taxon>Hyphomicrobiales</taxon>
        <taxon>Stappiaceae</taxon>
        <taxon>Roseibium</taxon>
    </lineage>
</organism>
<dbReference type="SUPFAM" id="SSF52540">
    <property type="entry name" value="P-loop containing nucleoside triphosphate hydrolases"/>
    <property type="match status" value="1"/>
</dbReference>
<dbReference type="GO" id="GO:0015774">
    <property type="term" value="P:polysaccharide transport"/>
    <property type="evidence" value="ECO:0007669"/>
    <property type="project" value="InterPro"/>
</dbReference>
<proteinExistence type="predicted"/>